<evidence type="ECO:0000313" key="3">
    <source>
        <dbReference type="EMBL" id="MFB6398175.1"/>
    </source>
</evidence>
<evidence type="ECO:0000259" key="2">
    <source>
        <dbReference type="Pfam" id="PF13449"/>
    </source>
</evidence>
<keyword evidence="4" id="KW-1185">Reference proteome</keyword>
<keyword evidence="1" id="KW-0732">Signal</keyword>
<dbReference type="InterPro" id="IPR027372">
    <property type="entry name" value="Phytase-like_dom"/>
</dbReference>
<proteinExistence type="predicted"/>
<gene>
    <name evidence="3" type="ORF">AAFH96_34635</name>
</gene>
<feature type="domain" description="Phytase-like" evidence="2">
    <location>
        <begin position="70"/>
        <end position="352"/>
    </location>
</feature>
<protein>
    <submittedName>
        <fullName evidence="3">Esterase-like activity of phytase family protein</fullName>
    </submittedName>
</protein>
<sequence length="368" mass="37722">MPSTTARLFTVATLLLAGVAVPVAPAGAAPADVVPPAGAAPTRGGADCPPAASALAFSDALDKTTFAGVPVTELSAFAPDVRTLGFVTVSDDDPRLFFVRDPLDPRVSATVPLRRPDGTRYDGDTFDGEGVAVLPDGRLLVSSEVEPSIRLFGRDGAERGALPVPARFRVAPAGEARVNGTLESLSISPSGRHVYAAMEAPLSGDAPASGESLIRRMLVYRKAGAGYALDRQLGYAADPGHRISEVAAYGDGRLLVLEIQFTPGVGNDVRLYAVTGVNSAPDVSGIANLSTAPPGTLVTKRLVADLTACPTLGATTPGSQVNPLMDNYEGMAALAPLGRGPAVVHLISDDNGSPTQVTRVLTLAATLP</sequence>
<dbReference type="SUPFAM" id="SSF63829">
    <property type="entry name" value="Calcium-dependent phosphotriesterase"/>
    <property type="match status" value="1"/>
</dbReference>
<dbReference type="RefSeq" id="WP_375737031.1">
    <property type="nucleotide sequence ID" value="NZ_JBCGDC010000209.1"/>
</dbReference>
<evidence type="ECO:0000313" key="4">
    <source>
        <dbReference type="Proteomes" id="UP001582793"/>
    </source>
</evidence>
<organism evidence="3 4">
    <name type="scientific">Polymorphospora lycopeni</name>
    <dbReference type="NCBI Taxonomy" id="3140240"/>
    <lineage>
        <taxon>Bacteria</taxon>
        <taxon>Bacillati</taxon>
        <taxon>Actinomycetota</taxon>
        <taxon>Actinomycetes</taxon>
        <taxon>Micromonosporales</taxon>
        <taxon>Micromonosporaceae</taxon>
        <taxon>Polymorphospora</taxon>
    </lineage>
</organism>
<comment type="caution">
    <text evidence="3">The sequence shown here is derived from an EMBL/GenBank/DDBJ whole genome shotgun (WGS) entry which is preliminary data.</text>
</comment>
<feature type="chain" id="PRO_5046869588" evidence="1">
    <location>
        <begin position="29"/>
        <end position="368"/>
    </location>
</feature>
<reference evidence="3 4" key="1">
    <citation type="submission" date="2024-04" db="EMBL/GenBank/DDBJ databases">
        <title>Polymorphospora sp. isolated from Baiyangdian Lake in Xiong'an New Area.</title>
        <authorList>
            <person name="Zhang X."/>
            <person name="Liu J."/>
        </authorList>
    </citation>
    <scope>NUCLEOTIDE SEQUENCE [LARGE SCALE GENOMIC DNA]</scope>
    <source>
        <strain evidence="3 4">2-325</strain>
    </source>
</reference>
<dbReference type="Pfam" id="PF13449">
    <property type="entry name" value="Phytase-like"/>
    <property type="match status" value="1"/>
</dbReference>
<feature type="signal peptide" evidence="1">
    <location>
        <begin position="1"/>
        <end position="28"/>
    </location>
</feature>
<name>A0ABV5D216_9ACTN</name>
<accession>A0ABV5D216</accession>
<dbReference type="Proteomes" id="UP001582793">
    <property type="component" value="Unassembled WGS sequence"/>
</dbReference>
<evidence type="ECO:0000256" key="1">
    <source>
        <dbReference type="SAM" id="SignalP"/>
    </source>
</evidence>
<dbReference type="EMBL" id="JBCGDC010000209">
    <property type="protein sequence ID" value="MFB6398175.1"/>
    <property type="molecule type" value="Genomic_DNA"/>
</dbReference>